<dbReference type="RefSeq" id="WP_209555780.1">
    <property type="nucleotide sequence ID" value="NZ_JAEDXU010000001.1"/>
</dbReference>
<sequence length="37" mass="4240">MSRRSFDKSFKIVAVKLIIEESFSVKEVSSQLDVHAK</sequence>
<protein>
    <submittedName>
        <fullName evidence="1">Transposase</fullName>
    </submittedName>
</protein>
<name>A0ABS4CEZ2_9ENTE</name>
<gene>
    <name evidence="1" type="ORF">I6N96_01765</name>
</gene>
<accession>A0ABS4CEZ2</accession>
<dbReference type="InterPro" id="IPR002514">
    <property type="entry name" value="Transposase_8"/>
</dbReference>
<dbReference type="Pfam" id="PF01527">
    <property type="entry name" value="HTH_Tnp_1"/>
    <property type="match status" value="1"/>
</dbReference>
<comment type="caution">
    <text evidence="1">The sequence shown here is derived from an EMBL/GenBank/DDBJ whole genome shotgun (WGS) entry which is preliminary data.</text>
</comment>
<evidence type="ECO:0000313" key="2">
    <source>
        <dbReference type="Proteomes" id="UP000673375"/>
    </source>
</evidence>
<dbReference type="Proteomes" id="UP000673375">
    <property type="component" value="Unassembled WGS sequence"/>
</dbReference>
<reference evidence="1 2" key="1">
    <citation type="submission" date="2020-12" db="EMBL/GenBank/DDBJ databases">
        <title>Vagococcus allomyrinae sp. nov. and Enterococcus lavae sp. nov., isolated from the larvae of Allomyrina dichotoma.</title>
        <authorList>
            <person name="Lee S.D."/>
        </authorList>
    </citation>
    <scope>NUCLEOTIDE SEQUENCE [LARGE SCALE GENOMIC DNA]</scope>
    <source>
        <strain evidence="1 2">BWM-S5</strain>
    </source>
</reference>
<proteinExistence type="predicted"/>
<organism evidence="1 2">
    <name type="scientific">Enterococcus larvae</name>
    <dbReference type="NCBI Taxonomy" id="2794352"/>
    <lineage>
        <taxon>Bacteria</taxon>
        <taxon>Bacillati</taxon>
        <taxon>Bacillota</taxon>
        <taxon>Bacilli</taxon>
        <taxon>Lactobacillales</taxon>
        <taxon>Enterococcaceae</taxon>
        <taxon>Enterococcus</taxon>
    </lineage>
</organism>
<dbReference type="EMBL" id="JAEDXU010000001">
    <property type="protein sequence ID" value="MBP1044989.1"/>
    <property type="molecule type" value="Genomic_DNA"/>
</dbReference>
<keyword evidence="2" id="KW-1185">Reference proteome</keyword>
<evidence type="ECO:0000313" key="1">
    <source>
        <dbReference type="EMBL" id="MBP1044989.1"/>
    </source>
</evidence>